<reference evidence="1" key="1">
    <citation type="submission" date="2024-07" db="EMBL/GenBank/DDBJ databases">
        <authorList>
            <person name="Yu S.T."/>
        </authorList>
    </citation>
    <scope>NUCLEOTIDE SEQUENCE</scope>
    <source>
        <strain evidence="1">R44</strain>
    </source>
</reference>
<organism evidence="1">
    <name type="scientific">Streptomyces sp. R44</name>
    <dbReference type="NCBI Taxonomy" id="3238633"/>
    <lineage>
        <taxon>Bacteria</taxon>
        <taxon>Bacillati</taxon>
        <taxon>Actinomycetota</taxon>
        <taxon>Actinomycetes</taxon>
        <taxon>Kitasatosporales</taxon>
        <taxon>Streptomycetaceae</taxon>
        <taxon>Streptomyces</taxon>
    </lineage>
</organism>
<dbReference type="RefSeq" id="WP_369148380.1">
    <property type="nucleotide sequence ID" value="NZ_CP163444.1"/>
</dbReference>
<proteinExistence type="predicted"/>
<dbReference type="EMBL" id="CP163444">
    <property type="protein sequence ID" value="XDQ75845.1"/>
    <property type="molecule type" value="Genomic_DNA"/>
</dbReference>
<gene>
    <name evidence="1" type="ORF">AB5J54_37340</name>
</gene>
<accession>A0AB39TCU2</accession>
<evidence type="ECO:0000313" key="1">
    <source>
        <dbReference type="EMBL" id="XDQ75845.1"/>
    </source>
</evidence>
<protein>
    <submittedName>
        <fullName evidence="1">Uncharacterized protein</fullName>
    </submittedName>
</protein>
<sequence length="281" mass="30068">MSDSQRSRNITTDTSVLDREEGVDAAIRAEFDQGVRKGKGEDVAHEAECAVECGERHPRLTADVLYGSARVVRAARSTIQDEWAVYGPRDARAALAAVVELAAETQRLARTLLAGFAGAQSRGHLPHAARITDALERARIAVDRSEGAGAAEYAELYGALDEVVRQGVDPVPATHHDAIVAAAAALGASATVDTTHHTETDGDDADVPCGCLLAYTTPGRQTWHVSWNDEWGAVLDTGRTESYVLTEGVDFFELGIYEPLVHPAHMAEAIRRHIPGARADG</sequence>
<dbReference type="AlphaFoldDB" id="A0AB39TCU2"/>
<name>A0AB39TCU2_9ACTN</name>